<dbReference type="InterPro" id="IPR001129">
    <property type="entry name" value="Membr-assoc_MAPEG"/>
</dbReference>
<evidence type="ECO:0000256" key="12">
    <source>
        <dbReference type="ARBA" id="ARBA00023128"/>
    </source>
</evidence>
<keyword evidence="13 17" id="KW-0472">Membrane</keyword>
<name>B7S8S2_9HYME</name>
<evidence type="ECO:0000256" key="14">
    <source>
        <dbReference type="ARBA" id="ARBA00038540"/>
    </source>
</evidence>
<evidence type="ECO:0000256" key="3">
    <source>
        <dbReference type="ARBA" id="ARBA00004477"/>
    </source>
</evidence>
<comment type="subunit">
    <text evidence="14">Homotrimer; The trimer binds only one molecule of glutathione.</text>
</comment>
<feature type="transmembrane region" description="Helical" evidence="17">
    <location>
        <begin position="128"/>
        <end position="149"/>
    </location>
</feature>
<organism evidence="18">
    <name type="scientific">Glyptapanteles flavicoxis</name>
    <dbReference type="NCBI Taxonomy" id="463051"/>
    <lineage>
        <taxon>Eukaryota</taxon>
        <taxon>Metazoa</taxon>
        <taxon>Ecdysozoa</taxon>
        <taxon>Arthropoda</taxon>
        <taxon>Hexapoda</taxon>
        <taxon>Insecta</taxon>
        <taxon>Pterygota</taxon>
        <taxon>Neoptera</taxon>
        <taxon>Endopterygota</taxon>
        <taxon>Hymenoptera</taxon>
        <taxon>Apocrita</taxon>
        <taxon>Ichneumonoidea</taxon>
        <taxon>Braconidae</taxon>
        <taxon>Microgastrinae</taxon>
        <taxon>Glyptapanteles</taxon>
    </lineage>
</organism>
<evidence type="ECO:0000256" key="2">
    <source>
        <dbReference type="ARBA" id="ARBA00004294"/>
    </source>
</evidence>
<dbReference type="FunFam" id="1.20.120.550:FF:000002">
    <property type="entry name" value="Microsomal glutathione S-transferase 1"/>
    <property type="match status" value="1"/>
</dbReference>
<dbReference type="PANTHER" id="PTHR10689:SF6">
    <property type="entry name" value="MICROSOMAL GLUTATHIONE S-TRANSFERASE 1"/>
    <property type="match status" value="1"/>
</dbReference>
<dbReference type="GO" id="GO:0004364">
    <property type="term" value="F:glutathione transferase activity"/>
    <property type="evidence" value="ECO:0007669"/>
    <property type="project" value="UniProtKB-EC"/>
</dbReference>
<evidence type="ECO:0000256" key="10">
    <source>
        <dbReference type="ARBA" id="ARBA00022989"/>
    </source>
</evidence>
<evidence type="ECO:0000256" key="15">
    <source>
        <dbReference type="ARBA" id="ARBA00039397"/>
    </source>
</evidence>
<evidence type="ECO:0000256" key="9">
    <source>
        <dbReference type="ARBA" id="ARBA00022824"/>
    </source>
</evidence>
<comment type="similarity">
    <text evidence="4">Belongs to the MAPEG family.</text>
</comment>
<dbReference type="Gene3D" id="1.20.120.550">
    <property type="entry name" value="Membrane associated eicosanoid/glutathione metabolism-like domain"/>
    <property type="match status" value="1"/>
</dbReference>
<evidence type="ECO:0000256" key="11">
    <source>
        <dbReference type="ARBA" id="ARBA00022990"/>
    </source>
</evidence>
<keyword evidence="10 17" id="KW-1133">Transmembrane helix</keyword>
<keyword evidence="8" id="KW-1000">Mitochondrion outer membrane</keyword>
<evidence type="ECO:0000256" key="17">
    <source>
        <dbReference type="SAM" id="Phobius"/>
    </source>
</evidence>
<dbReference type="PANTHER" id="PTHR10689">
    <property type="entry name" value="MICROSOMAL GLUTATHIONE S-TRANSFERASE 1"/>
    <property type="match status" value="1"/>
</dbReference>
<dbReference type="InterPro" id="IPR023352">
    <property type="entry name" value="MAPEG-like_dom_sf"/>
</dbReference>
<dbReference type="AlphaFoldDB" id="B7S8S2"/>
<evidence type="ECO:0000256" key="1">
    <source>
        <dbReference type="ARBA" id="ARBA00003701"/>
    </source>
</evidence>
<evidence type="ECO:0000256" key="13">
    <source>
        <dbReference type="ARBA" id="ARBA00023136"/>
    </source>
</evidence>
<dbReference type="GO" id="GO:0005789">
    <property type="term" value="C:endoplasmic reticulum membrane"/>
    <property type="evidence" value="ECO:0007669"/>
    <property type="project" value="UniProtKB-SubCell"/>
</dbReference>
<evidence type="ECO:0000313" key="18">
    <source>
        <dbReference type="EMBL" id="ACE75295.1"/>
    </source>
</evidence>
<gene>
    <name evidence="18" type="ORF">GFP_L1_0180</name>
</gene>
<dbReference type="InterPro" id="IPR040162">
    <property type="entry name" value="MGST1-like"/>
</dbReference>
<proteinExistence type="inferred from homology"/>
<evidence type="ECO:0000256" key="6">
    <source>
        <dbReference type="ARBA" id="ARBA00022679"/>
    </source>
</evidence>
<dbReference type="SUPFAM" id="SSF161084">
    <property type="entry name" value="MAPEG domain-like"/>
    <property type="match status" value="1"/>
</dbReference>
<reference evidence="18" key="1">
    <citation type="submission" date="2007-06" db="EMBL/GenBank/DDBJ databases">
        <title>Bracovirus Evolution: Comparative Genomics of Multiple Viral and Proviral Genomes.</title>
        <authorList>
            <person name="Desjardins C.A."/>
            <person name="Gundersen-Rindal D.E."/>
            <person name="Hostetler J.B."/>
            <person name="Tallon L.J."/>
            <person name="Utterback T.R."/>
            <person name="Fuester R.W."/>
            <person name="Schatz M.C."/>
            <person name="Pedroni M.J."/>
            <person name="Fadrosh D.W."/>
            <person name="Haas B.J."/>
            <person name="Toms B.S."/>
            <person name="Chen D."/>
            <person name="Nene V."/>
        </authorList>
    </citation>
    <scope>NUCLEOTIDE SEQUENCE</scope>
</reference>
<comment type="catalytic activity">
    <reaction evidence="16">
        <text>RX + glutathione = an S-substituted glutathione + a halide anion + H(+)</text>
        <dbReference type="Rhea" id="RHEA:16437"/>
        <dbReference type="ChEBI" id="CHEBI:15378"/>
        <dbReference type="ChEBI" id="CHEBI:16042"/>
        <dbReference type="ChEBI" id="CHEBI:17792"/>
        <dbReference type="ChEBI" id="CHEBI:57925"/>
        <dbReference type="ChEBI" id="CHEBI:90779"/>
        <dbReference type="EC" id="2.5.1.18"/>
    </reaction>
    <physiologicalReaction direction="left-to-right" evidence="16">
        <dbReference type="Rhea" id="RHEA:16438"/>
    </physiologicalReaction>
</comment>
<evidence type="ECO:0000256" key="16">
    <source>
        <dbReference type="ARBA" id="ARBA00049385"/>
    </source>
</evidence>
<dbReference type="GO" id="GO:0005741">
    <property type="term" value="C:mitochondrial outer membrane"/>
    <property type="evidence" value="ECO:0007669"/>
    <property type="project" value="UniProtKB-SubCell"/>
</dbReference>
<dbReference type="EMBL" id="EF710650">
    <property type="protein sequence ID" value="ACE75295.1"/>
    <property type="molecule type" value="Genomic_DNA"/>
</dbReference>
<accession>B7S8S2</accession>
<dbReference type="EC" id="2.5.1.18" evidence="5"/>
<evidence type="ECO:0000256" key="8">
    <source>
        <dbReference type="ARBA" id="ARBA00022787"/>
    </source>
</evidence>
<feature type="transmembrane region" description="Helical" evidence="17">
    <location>
        <begin position="16"/>
        <end position="37"/>
    </location>
</feature>
<comment type="subcellular location">
    <subcellularLocation>
        <location evidence="3">Endoplasmic reticulum membrane</location>
        <topology evidence="3">Multi-pass membrane protein</topology>
    </subcellularLocation>
    <subcellularLocation>
        <location evidence="2">Mitochondrion outer membrane</location>
    </subcellularLocation>
</comment>
<evidence type="ECO:0000256" key="5">
    <source>
        <dbReference type="ARBA" id="ARBA00012452"/>
    </source>
</evidence>
<dbReference type="Pfam" id="PF01124">
    <property type="entry name" value="MAPEG"/>
    <property type="match status" value="1"/>
</dbReference>
<keyword evidence="9" id="KW-0256">Endoplasmic reticulum</keyword>
<keyword evidence="7 17" id="KW-0812">Transmembrane</keyword>
<keyword evidence="6 18" id="KW-0808">Transferase</keyword>
<keyword evidence="12" id="KW-0496">Mitochondrion</keyword>
<keyword evidence="11" id="KW-0007">Acetylation</keyword>
<evidence type="ECO:0000256" key="7">
    <source>
        <dbReference type="ARBA" id="ARBA00022692"/>
    </source>
</evidence>
<sequence length="150" mass="17332">MMAELMRGHEENFRVFAWWSVVLVLKIFGSVGLVGFWRHYKKIFLSPEDAKFIKGSKVVYDDPDVERCRRAHLNDLENILPWAISTAFWLTTSPDPSTAAFLIKTFAISRFIHTIVYAVVVVRQPARFLAFMVGLLITIYQCLATAYYYS</sequence>
<protein>
    <recommendedName>
        <fullName evidence="15">Microsomal glutathione S-transferase 1</fullName>
        <ecNumber evidence="5">2.5.1.18</ecNumber>
    </recommendedName>
</protein>
<evidence type="ECO:0000256" key="4">
    <source>
        <dbReference type="ARBA" id="ARBA00010459"/>
    </source>
</evidence>
<comment type="function">
    <text evidence="1">Conjugation of reduced glutathione to a wide number of exogenous and endogenous hydrophobic electrophiles.</text>
</comment>